<evidence type="ECO:0000313" key="2">
    <source>
        <dbReference type="Proteomes" id="UP000244803"/>
    </source>
</evidence>
<dbReference type="OrthoDB" id="360655at2759"/>
<sequence>MEGIVDNQFPSIDESLLDEICDFIHPKDRHLFNRNNSNSDELMSKDEFQIYLVNNEFNLLDKFLTESNGQRYTSLIDSSSYFDLSKKMSKAIENTLTDVRKWFDEYRATTLYNYRKILRAHNRLNKLKRCVPFLHIYREMYCIREFLKMVDVPVLYRIVACSYGLQYAKSVSEKDSRVVDTLFFNLLRDHFSRTIGKLMTNIFIKDQYKYDPCDKLLMLMIFGQTMEESCDYVIGFLKDELVSITSLTLQKYLMLESDDVGHKYVGLNKRDVAAQASLIPADLSLLVVCKILSEFIAFFQNLVSNLRYESRVIDPKHCKNFSTGSTTLDILLNGLKKANYHSCYGKCLDLFVHKFSLLVETSFDILWKLVSNFNLNSLKDKNDVLKISLLILYYVTLQTSLNCTNGGDKFDHDCKYMSLDTELISILNEHCNKNLFFLKEVENSGQKASLKNLENAVSTYMTHYSQSFTSECLENISISLTNDTFERVVVNPFTLERFQIDLFCNIFKNYLNSGKLLRFSHFKFPTVNPLLGWTPNSNFVTINVMDRLLTDLMRNNSKSNSENRRDLGVLTLTRDYGGVYTPTSRMVLRAFEHYFKMILVHPTDFSDIMKDYTRILDAYIYTSILSCKIDALVIQNLNRFSKVFGLQGLETYESISTCDTYRNERIEETSVSDPVRLCYVVNTVESSFTLLESLALVTNQNRHKDPESARYLKQYYRERNEVIMELRVVLYHVVIYNVLRPALPSVALMKAVIEAKPLHIRTDVDKTFENFKKHLVALDEFLNSNRHTGFPVMVRLLLWDSIINVIKDSFKPLLNLFSNNSNSDLGRSMLKNYSETLEISNRIRAKHVDQVQMDHKSHRSEIANIRTYYKLVEEFVESLK</sequence>
<proteinExistence type="predicted"/>
<dbReference type="EMBL" id="CP056065">
    <property type="protein sequence ID" value="UKJ87636.2"/>
    <property type="molecule type" value="Genomic_DNA"/>
</dbReference>
<protein>
    <submittedName>
        <fullName evidence="1">Uncharacterized protein</fullName>
    </submittedName>
</protein>
<gene>
    <name evidence="1" type="ORF">MACJ_000072</name>
</gene>
<dbReference type="AlphaFoldDB" id="A0A976M5N3"/>
<evidence type="ECO:0000313" key="1">
    <source>
        <dbReference type="EMBL" id="UKJ87636.2"/>
    </source>
</evidence>
<organism evidence="1 2">
    <name type="scientific">Theileria orientalis</name>
    <dbReference type="NCBI Taxonomy" id="68886"/>
    <lineage>
        <taxon>Eukaryota</taxon>
        <taxon>Sar</taxon>
        <taxon>Alveolata</taxon>
        <taxon>Apicomplexa</taxon>
        <taxon>Aconoidasida</taxon>
        <taxon>Piroplasmida</taxon>
        <taxon>Theileriidae</taxon>
        <taxon>Theileria</taxon>
    </lineage>
</organism>
<name>A0A976M5N3_THEOR</name>
<dbReference type="Proteomes" id="UP000244803">
    <property type="component" value="Chromosome 1"/>
</dbReference>
<accession>A0A976M5N3</accession>
<reference evidence="1" key="1">
    <citation type="submission" date="2022-07" db="EMBL/GenBank/DDBJ databases">
        <title>Evaluation of T. orientalis genome assembly methods using nanopore sequencing and analysis of variation between genomes.</title>
        <authorList>
            <person name="Yam J."/>
            <person name="Micallef M.L."/>
            <person name="Liu M."/>
            <person name="Djordjevic S.P."/>
            <person name="Bogema D.R."/>
            <person name="Jenkins C."/>
        </authorList>
    </citation>
    <scope>NUCLEOTIDE SEQUENCE</scope>
    <source>
        <strain evidence="1">Fish Creek</strain>
    </source>
</reference>